<dbReference type="EMBL" id="JBHSPA010000020">
    <property type="protein sequence ID" value="MFC5825241.1"/>
    <property type="molecule type" value="Genomic_DNA"/>
</dbReference>
<accession>A0ABW1CHT5</accession>
<proteinExistence type="predicted"/>
<name>A0ABW1CHT5_9ACTN</name>
<evidence type="ECO:0000313" key="1">
    <source>
        <dbReference type="EMBL" id="MFC5825241.1"/>
    </source>
</evidence>
<comment type="caution">
    <text evidence="1">The sequence shown here is derived from an EMBL/GenBank/DDBJ whole genome shotgun (WGS) entry which is preliminary data.</text>
</comment>
<gene>
    <name evidence="1" type="ORF">ACFPZ3_15370</name>
</gene>
<keyword evidence="2" id="KW-1185">Reference proteome</keyword>
<organism evidence="1 2">
    <name type="scientific">Nonomuraea insulae</name>
    <dbReference type="NCBI Taxonomy" id="1616787"/>
    <lineage>
        <taxon>Bacteria</taxon>
        <taxon>Bacillati</taxon>
        <taxon>Actinomycetota</taxon>
        <taxon>Actinomycetes</taxon>
        <taxon>Streptosporangiales</taxon>
        <taxon>Streptosporangiaceae</taxon>
        <taxon>Nonomuraea</taxon>
    </lineage>
</organism>
<protein>
    <recommendedName>
        <fullName evidence="3">Knr4/Smi1-like domain-containing protein</fullName>
    </recommendedName>
</protein>
<evidence type="ECO:0000313" key="2">
    <source>
        <dbReference type="Proteomes" id="UP001596058"/>
    </source>
</evidence>
<sequence>MSDSGPYWCDVIPQQAVRLISGLSIPLEESKDGVPTTHGGCLLRNEYTRFSLNWSIRGGDEALDLAHENFGRRRLADLPPDLGKGLVAYTEGEPRTGPYVAFMLFRCGDERPWMGIDFSEVGKDRNVVTDLIALLRIARDRYGEIHQCTPKAT</sequence>
<dbReference type="RefSeq" id="WP_379514765.1">
    <property type="nucleotide sequence ID" value="NZ_JBHSPA010000020.1"/>
</dbReference>
<evidence type="ECO:0008006" key="3">
    <source>
        <dbReference type="Google" id="ProtNLM"/>
    </source>
</evidence>
<dbReference type="Proteomes" id="UP001596058">
    <property type="component" value="Unassembled WGS sequence"/>
</dbReference>
<reference evidence="2" key="1">
    <citation type="journal article" date="2019" name="Int. J. Syst. Evol. Microbiol.">
        <title>The Global Catalogue of Microorganisms (GCM) 10K type strain sequencing project: providing services to taxonomists for standard genome sequencing and annotation.</title>
        <authorList>
            <consortium name="The Broad Institute Genomics Platform"/>
            <consortium name="The Broad Institute Genome Sequencing Center for Infectious Disease"/>
            <person name="Wu L."/>
            <person name="Ma J."/>
        </authorList>
    </citation>
    <scope>NUCLEOTIDE SEQUENCE [LARGE SCALE GENOMIC DNA]</scope>
    <source>
        <strain evidence="2">CCUG 53903</strain>
    </source>
</reference>